<accession>A0A0D0CNF3</accession>
<dbReference type="SUPFAM" id="SSF50978">
    <property type="entry name" value="WD40 repeat-like"/>
    <property type="match status" value="1"/>
</dbReference>
<keyword evidence="2" id="KW-0677">Repeat</keyword>
<evidence type="ECO:0000313" key="4">
    <source>
        <dbReference type="Proteomes" id="UP000053593"/>
    </source>
</evidence>
<dbReference type="Gene3D" id="2.130.10.10">
    <property type="entry name" value="YVTN repeat-like/Quinoprotein amine dehydrogenase"/>
    <property type="match status" value="1"/>
</dbReference>
<keyword evidence="4" id="KW-1185">Reference proteome</keyword>
<dbReference type="HOGENOM" id="CLU_042559_1_0_1"/>
<dbReference type="EMBL" id="KN834795">
    <property type="protein sequence ID" value="KIK56798.1"/>
    <property type="molecule type" value="Genomic_DNA"/>
</dbReference>
<dbReference type="InterPro" id="IPR036322">
    <property type="entry name" value="WD40_repeat_dom_sf"/>
</dbReference>
<dbReference type="InterPro" id="IPR001680">
    <property type="entry name" value="WD40_rpt"/>
</dbReference>
<evidence type="ECO:0000256" key="1">
    <source>
        <dbReference type="ARBA" id="ARBA00022574"/>
    </source>
</evidence>
<name>A0A0D0CNF3_9AGAR</name>
<dbReference type="OrthoDB" id="2654453at2759"/>
<dbReference type="PANTHER" id="PTHR19848">
    <property type="entry name" value="WD40 REPEAT PROTEIN"/>
    <property type="match status" value="1"/>
</dbReference>
<organism evidence="3 4">
    <name type="scientific">Collybiopsis luxurians FD-317 M1</name>
    <dbReference type="NCBI Taxonomy" id="944289"/>
    <lineage>
        <taxon>Eukaryota</taxon>
        <taxon>Fungi</taxon>
        <taxon>Dikarya</taxon>
        <taxon>Basidiomycota</taxon>
        <taxon>Agaricomycotina</taxon>
        <taxon>Agaricomycetes</taxon>
        <taxon>Agaricomycetidae</taxon>
        <taxon>Agaricales</taxon>
        <taxon>Marasmiineae</taxon>
        <taxon>Omphalotaceae</taxon>
        <taxon>Collybiopsis</taxon>
        <taxon>Collybiopsis luxurians</taxon>
    </lineage>
</organism>
<dbReference type="PANTHER" id="PTHR19848:SF8">
    <property type="entry name" value="F-BOX AND WD REPEAT DOMAIN CONTAINING 7"/>
    <property type="match status" value="1"/>
</dbReference>
<protein>
    <submittedName>
        <fullName evidence="3">Uncharacterized protein</fullName>
    </submittedName>
</protein>
<keyword evidence="1" id="KW-0853">WD repeat</keyword>
<proteinExistence type="predicted"/>
<evidence type="ECO:0000256" key="2">
    <source>
        <dbReference type="ARBA" id="ARBA00022737"/>
    </source>
</evidence>
<dbReference type="SMART" id="SM00320">
    <property type="entry name" value="WD40"/>
    <property type="match status" value="3"/>
</dbReference>
<evidence type="ECO:0000313" key="3">
    <source>
        <dbReference type="EMBL" id="KIK56798.1"/>
    </source>
</evidence>
<dbReference type="Proteomes" id="UP000053593">
    <property type="component" value="Unassembled WGS sequence"/>
</dbReference>
<gene>
    <name evidence="3" type="ORF">GYMLUDRAFT_61829</name>
</gene>
<reference evidence="3 4" key="1">
    <citation type="submission" date="2014-04" db="EMBL/GenBank/DDBJ databases">
        <title>Evolutionary Origins and Diversification of the Mycorrhizal Mutualists.</title>
        <authorList>
            <consortium name="DOE Joint Genome Institute"/>
            <consortium name="Mycorrhizal Genomics Consortium"/>
            <person name="Kohler A."/>
            <person name="Kuo A."/>
            <person name="Nagy L.G."/>
            <person name="Floudas D."/>
            <person name="Copeland A."/>
            <person name="Barry K.W."/>
            <person name="Cichocki N."/>
            <person name="Veneault-Fourrey C."/>
            <person name="LaButti K."/>
            <person name="Lindquist E.A."/>
            <person name="Lipzen A."/>
            <person name="Lundell T."/>
            <person name="Morin E."/>
            <person name="Murat C."/>
            <person name="Riley R."/>
            <person name="Ohm R."/>
            <person name="Sun H."/>
            <person name="Tunlid A."/>
            <person name="Henrissat B."/>
            <person name="Grigoriev I.V."/>
            <person name="Hibbett D.S."/>
            <person name="Martin F."/>
        </authorList>
    </citation>
    <scope>NUCLEOTIDE SEQUENCE [LARGE SCALE GENOMIC DNA]</scope>
    <source>
        <strain evidence="3 4">FD-317 M1</strain>
    </source>
</reference>
<dbReference type="InterPro" id="IPR015943">
    <property type="entry name" value="WD40/YVTN_repeat-like_dom_sf"/>
</dbReference>
<sequence length="383" mass="41460">MAARSSFHLYSSQDGYSKQNRYSLAGKLSGHIGAVLCLSATEDGSLLVSGVESSNSTGVDGLRIWDLATRKQLGAPSKAGSQGATTAVTWVSCSDDPDEAVFFGTQSGSLVCWRQLPGKSDVVEFEEKFDMPLAGSGEITDIAFDHTNNQLGVCNCTGVIQLYAINGDMSLSVLFSIAMQEIVPINIAFWKGGDRKLLVFSMYNRAVHELHADSTSHCLVEGVGMIGSAAADVVKSRYIIDDPSQGIALFRLNGGRLKTFTVKETKGWRPRQVTFADECRVVVSGSDHGIVYIFDRRSGQMVDELSLGSDSWVQTVTAIECHGRSSIAAARSGNIDDSNDIYIWTKQNTEQKPEDRVSGCGYLQKFLHVIMIVATVAFVIQNG</sequence>
<dbReference type="AlphaFoldDB" id="A0A0D0CNF3"/>